<proteinExistence type="predicted"/>
<keyword evidence="2" id="KW-1185">Reference proteome</keyword>
<evidence type="ECO:0000313" key="1">
    <source>
        <dbReference type="EMBL" id="SFF29745.1"/>
    </source>
</evidence>
<name>A0A1I2HHH8_9BACT</name>
<sequence length="110" mass="11907">MTGHMKATVFGSGACIPGEKMPEQILAGWLRAAALFHSYYHQLVGQASQQVHQADLLGDTPLAHASRQPLLTLVMAMQAELATLLQDMDQLALLTQSPTPRGYQKLAAHT</sequence>
<accession>A0A1I2HHH8</accession>
<dbReference type="Proteomes" id="UP000198598">
    <property type="component" value="Unassembled WGS sequence"/>
</dbReference>
<organism evidence="1 2">
    <name type="scientific">Spirosoma endophyticum</name>
    <dbReference type="NCBI Taxonomy" id="662367"/>
    <lineage>
        <taxon>Bacteria</taxon>
        <taxon>Pseudomonadati</taxon>
        <taxon>Bacteroidota</taxon>
        <taxon>Cytophagia</taxon>
        <taxon>Cytophagales</taxon>
        <taxon>Cytophagaceae</taxon>
        <taxon>Spirosoma</taxon>
    </lineage>
</organism>
<reference evidence="1 2" key="1">
    <citation type="submission" date="2016-10" db="EMBL/GenBank/DDBJ databases">
        <authorList>
            <person name="de Groot N.N."/>
        </authorList>
    </citation>
    <scope>NUCLEOTIDE SEQUENCE [LARGE SCALE GENOMIC DNA]</scope>
    <source>
        <strain evidence="1 2">DSM 26130</strain>
    </source>
</reference>
<dbReference type="AlphaFoldDB" id="A0A1I2HHH8"/>
<gene>
    <name evidence="1" type="ORF">SAMN05216167_14415</name>
</gene>
<dbReference type="EMBL" id="FOLQ01000044">
    <property type="protein sequence ID" value="SFF29745.1"/>
    <property type="molecule type" value="Genomic_DNA"/>
</dbReference>
<evidence type="ECO:0000313" key="2">
    <source>
        <dbReference type="Proteomes" id="UP000198598"/>
    </source>
</evidence>
<protein>
    <submittedName>
        <fullName evidence="1">Uncharacterized protein</fullName>
    </submittedName>
</protein>